<dbReference type="InterPro" id="IPR031353">
    <property type="entry name" value="NACHT_sigma"/>
</dbReference>
<feature type="domain" description="NACHT-NTPase and P-loop NTPases N-terminal" evidence="3">
    <location>
        <begin position="9"/>
        <end position="128"/>
    </location>
</feature>
<feature type="region of interest" description="Disordered" evidence="1">
    <location>
        <begin position="201"/>
        <end position="223"/>
    </location>
</feature>
<dbReference type="Pfam" id="PF17106">
    <property type="entry name" value="NACHT_sigma"/>
    <property type="match status" value="1"/>
</dbReference>
<organism evidence="4 5">
    <name type="scientific">Fusarium oxysporum f. sp. conglutinans</name>
    <dbReference type="NCBI Taxonomy" id="100902"/>
    <lineage>
        <taxon>Eukaryota</taxon>
        <taxon>Fungi</taxon>
        <taxon>Dikarya</taxon>
        <taxon>Ascomycota</taxon>
        <taxon>Pezizomycotina</taxon>
        <taxon>Sordariomycetes</taxon>
        <taxon>Hypocreomycetidae</taxon>
        <taxon>Hypocreales</taxon>
        <taxon>Nectriaceae</taxon>
        <taxon>Fusarium</taxon>
        <taxon>Fusarium oxysporum species complex</taxon>
    </lineage>
</organism>
<evidence type="ECO:0008006" key="6">
    <source>
        <dbReference type="Google" id="ProtNLM"/>
    </source>
</evidence>
<proteinExistence type="predicted"/>
<dbReference type="AlphaFoldDB" id="A0A8H6H6B5"/>
<dbReference type="Pfam" id="PF17107">
    <property type="entry name" value="SesA"/>
    <property type="match status" value="1"/>
</dbReference>
<accession>A0A8H6H6B5</accession>
<sequence length="223" mass="24774">MSRIITLVERTTPILEAAEAEYEKVNKDNKLRLVFHQAGRGLALVKKTLELVKSHLQNRDLGGGLEDAKNSIKACTRKATSAEWMFRQVALAPENSRFGDYNKLLAQEGKQYMVEVLVQGMMKDVCELVKQSGIEERMQDEVEDLRDAINDFGDMVPSAPTEEKGDNFNNFGEGDQFNAAGFAEQNNNTGSGNLFRGGVFNREVNFGGQAPEQKPKGNPKKSD</sequence>
<dbReference type="Proteomes" id="UP000593570">
    <property type="component" value="Unassembled WGS sequence"/>
</dbReference>
<comment type="caution">
    <text evidence="4">The sequence shown here is derived from an EMBL/GenBank/DDBJ whole genome shotgun (WGS) entry which is preliminary data.</text>
</comment>
<gene>
    <name evidence="4" type="ORF">HZS61_001856</name>
</gene>
<protein>
    <recommendedName>
        <fullName evidence="6">NACHT-NTPase and P-loop NTPases N-terminal domain-containing protein</fullName>
    </recommendedName>
</protein>
<dbReference type="InterPro" id="IPR031352">
    <property type="entry name" value="SesA"/>
</dbReference>
<dbReference type="EMBL" id="JACDXP010000001">
    <property type="protein sequence ID" value="KAF6530544.1"/>
    <property type="molecule type" value="Genomic_DNA"/>
</dbReference>
<evidence type="ECO:0000259" key="2">
    <source>
        <dbReference type="Pfam" id="PF17106"/>
    </source>
</evidence>
<evidence type="ECO:0000256" key="1">
    <source>
        <dbReference type="SAM" id="MobiDB-lite"/>
    </source>
</evidence>
<evidence type="ECO:0000313" key="4">
    <source>
        <dbReference type="EMBL" id="KAF6530544.1"/>
    </source>
</evidence>
<evidence type="ECO:0000259" key="3">
    <source>
        <dbReference type="Pfam" id="PF17107"/>
    </source>
</evidence>
<evidence type="ECO:0000313" key="5">
    <source>
        <dbReference type="Proteomes" id="UP000593570"/>
    </source>
</evidence>
<feature type="domain" description="NACHT-NTPase sigma" evidence="2">
    <location>
        <begin position="166"/>
        <end position="207"/>
    </location>
</feature>
<reference evidence="4 5" key="1">
    <citation type="journal article" date="2020" name="bioRxiv">
        <title>A chromosome-scale genome assembly for the Fusarium oxysporum strain Fo5176 to establish a model Arabidopsis-fungal pathosystem.</title>
        <authorList>
            <person name="Fokkens L."/>
            <person name="Guo L."/>
            <person name="Dora S."/>
            <person name="Wang B."/>
            <person name="Ye K."/>
            <person name="Sanchez-Rodriguez C."/>
            <person name="Croll D."/>
        </authorList>
    </citation>
    <scope>NUCLEOTIDE SEQUENCE [LARGE SCALE GENOMIC DNA]</scope>
    <source>
        <strain evidence="4 5">Fo5176</strain>
    </source>
</reference>
<name>A0A8H6H6B5_FUSOX</name>